<evidence type="ECO:0008006" key="4">
    <source>
        <dbReference type="Google" id="ProtNLM"/>
    </source>
</evidence>
<feature type="chain" id="PRO_5047522264" description="Carboxylic ester hydrolase" evidence="1">
    <location>
        <begin position="22"/>
        <end position="172"/>
    </location>
</feature>
<sequence length="172" mass="18067">MRSFTLFRSMAALLLAPGCNAALTSVADFGDNPTNLEMQIYLPSFTAAVAQVSSTSSKPAMPPTQMTKVSSWYTQRPITTATAGMYLFPMYATGSSSGCMMTNVLLAVYPDVFAAGSCYSGVAAGCFAGSSGNSPITSNRTCANGNVNKSGAEWAAQVHVMYPSYNGTYPHM</sequence>
<accession>A0ABR2UK98</accession>
<dbReference type="SUPFAM" id="SSF53474">
    <property type="entry name" value="alpha/beta-Hydrolases"/>
    <property type="match status" value="1"/>
</dbReference>
<evidence type="ECO:0000313" key="2">
    <source>
        <dbReference type="EMBL" id="KAK9414794.1"/>
    </source>
</evidence>
<evidence type="ECO:0000256" key="1">
    <source>
        <dbReference type="SAM" id="SignalP"/>
    </source>
</evidence>
<dbReference type="Proteomes" id="UP001408356">
    <property type="component" value="Unassembled WGS sequence"/>
</dbReference>
<proteinExistence type="predicted"/>
<keyword evidence="3" id="KW-1185">Reference proteome</keyword>
<protein>
    <recommendedName>
        <fullName evidence="4">Carboxylic ester hydrolase</fullName>
    </recommendedName>
</protein>
<evidence type="ECO:0000313" key="3">
    <source>
        <dbReference type="Proteomes" id="UP001408356"/>
    </source>
</evidence>
<comment type="caution">
    <text evidence="2">The sequence shown here is derived from an EMBL/GenBank/DDBJ whole genome shotgun (WGS) entry which is preliminary data.</text>
</comment>
<keyword evidence="1" id="KW-0732">Signal</keyword>
<name>A0ABR2UK98_9PEZI</name>
<dbReference type="Gene3D" id="3.40.50.1820">
    <property type="entry name" value="alpha/beta hydrolase"/>
    <property type="match status" value="1"/>
</dbReference>
<dbReference type="InterPro" id="IPR029058">
    <property type="entry name" value="AB_hydrolase_fold"/>
</dbReference>
<dbReference type="EMBL" id="JARVKF010000422">
    <property type="protein sequence ID" value="KAK9414794.1"/>
    <property type="molecule type" value="Genomic_DNA"/>
</dbReference>
<gene>
    <name evidence="2" type="ORF">SUNI508_10912</name>
</gene>
<reference evidence="2 3" key="1">
    <citation type="journal article" date="2024" name="J. Plant Pathol.">
        <title>Sequence and assembly of the genome of Seiridium unicorne, isolate CBS 538.82, causal agent of cypress canker disease.</title>
        <authorList>
            <person name="Scali E."/>
            <person name="Rocca G.D."/>
            <person name="Danti R."/>
            <person name="Garbelotto M."/>
            <person name="Barberini S."/>
            <person name="Baroncelli R."/>
            <person name="Emiliani G."/>
        </authorList>
    </citation>
    <scope>NUCLEOTIDE SEQUENCE [LARGE SCALE GENOMIC DNA]</scope>
    <source>
        <strain evidence="2 3">BM-138-508</strain>
    </source>
</reference>
<organism evidence="2 3">
    <name type="scientific">Seiridium unicorne</name>
    <dbReference type="NCBI Taxonomy" id="138068"/>
    <lineage>
        <taxon>Eukaryota</taxon>
        <taxon>Fungi</taxon>
        <taxon>Dikarya</taxon>
        <taxon>Ascomycota</taxon>
        <taxon>Pezizomycotina</taxon>
        <taxon>Sordariomycetes</taxon>
        <taxon>Xylariomycetidae</taxon>
        <taxon>Amphisphaeriales</taxon>
        <taxon>Sporocadaceae</taxon>
        <taxon>Seiridium</taxon>
    </lineage>
</organism>
<feature type="signal peptide" evidence="1">
    <location>
        <begin position="1"/>
        <end position="21"/>
    </location>
</feature>